<gene>
    <name evidence="1" type="ORF">G7077_11450</name>
</gene>
<dbReference type="AlphaFoldDB" id="A0A6G7YRR0"/>
<dbReference type="RefSeq" id="WP_166411814.1">
    <property type="nucleotide sequence ID" value="NZ_CP049869.1"/>
</dbReference>
<proteinExistence type="predicted"/>
<accession>A0A6G7YRR0</accession>
<name>A0A6G7YRR0_9SPHN</name>
<dbReference type="Proteomes" id="UP000503222">
    <property type="component" value="Chromosome"/>
</dbReference>
<dbReference type="EMBL" id="CP049869">
    <property type="protein sequence ID" value="QIK79427.1"/>
    <property type="molecule type" value="Genomic_DNA"/>
</dbReference>
<dbReference type="KEGG" id="spii:G7077_11450"/>
<sequence length="149" mass="16355">MKRAFALSYLCLAAQSAAQSPGEPAYLLDFRVEKDGELISKGSIDPFSGSYATLETEQALPPACEGGEIEAGGRKTTLYLSKRNDSGPESYVYFSYSEYRKIGNDDNDPCARRRPADENFSFHGSVELEPGQRTVVDAGEGVMIQLTRR</sequence>
<protein>
    <submittedName>
        <fullName evidence="1">Uncharacterized protein</fullName>
    </submittedName>
</protein>
<organism evidence="1 2">
    <name type="scientific">Sphingomonas piscis</name>
    <dbReference type="NCBI Taxonomy" id="2714943"/>
    <lineage>
        <taxon>Bacteria</taxon>
        <taxon>Pseudomonadati</taxon>
        <taxon>Pseudomonadota</taxon>
        <taxon>Alphaproteobacteria</taxon>
        <taxon>Sphingomonadales</taxon>
        <taxon>Sphingomonadaceae</taxon>
        <taxon>Sphingomonas</taxon>
    </lineage>
</organism>
<evidence type="ECO:0000313" key="2">
    <source>
        <dbReference type="Proteomes" id="UP000503222"/>
    </source>
</evidence>
<reference evidence="1 2" key="1">
    <citation type="submission" date="2020-03" db="EMBL/GenBank/DDBJ databases">
        <title>Sphingomonas sp. nov., isolated from fish.</title>
        <authorList>
            <person name="Hyun D.-W."/>
            <person name="Bae J.-W."/>
        </authorList>
    </citation>
    <scope>NUCLEOTIDE SEQUENCE [LARGE SCALE GENOMIC DNA]</scope>
    <source>
        <strain evidence="1 2">HDW15B</strain>
    </source>
</reference>
<keyword evidence="2" id="KW-1185">Reference proteome</keyword>
<evidence type="ECO:0000313" key="1">
    <source>
        <dbReference type="EMBL" id="QIK79427.1"/>
    </source>
</evidence>